<evidence type="ECO:0000313" key="3">
    <source>
        <dbReference type="Proteomes" id="UP000003221"/>
    </source>
</evidence>
<keyword evidence="1" id="KW-1133">Transmembrane helix</keyword>
<evidence type="ECO:0000256" key="1">
    <source>
        <dbReference type="SAM" id="Phobius"/>
    </source>
</evidence>
<dbReference type="Proteomes" id="UP000003221">
    <property type="component" value="Unassembled WGS sequence"/>
</dbReference>
<name>G5Q909_SALMO</name>
<reference evidence="2 3" key="1">
    <citation type="journal article" date="2011" name="BMC Genomics">
        <title>Genome sequencing reveals diversification of virulence factor content and possible host adaptation in distinct subpopulations of Salmonella enterica.</title>
        <authorList>
            <person name="den Bakker H.C."/>
            <person name="Moreno Switt A.I."/>
            <person name="Govoni G."/>
            <person name="Cummings C.A."/>
            <person name="Ranieri M.L."/>
            <person name="Degoricija L."/>
            <person name="Hoelzer K."/>
            <person name="Rodriguez-Rivera L.D."/>
            <person name="Brown S."/>
            <person name="Bolchacova E."/>
            <person name="Furtado M.R."/>
            <person name="Wiedmann M."/>
        </authorList>
    </citation>
    <scope>NUCLEOTIDE SEQUENCE [LARGE SCALE GENOMIC DNA]</scope>
    <source>
        <strain evidence="2 3">S5-403</strain>
    </source>
</reference>
<feature type="non-terminal residue" evidence="2">
    <location>
        <position position="38"/>
    </location>
</feature>
<organism evidence="2 3">
    <name type="scientific">Salmonella enterica subsp. enterica serovar Montevideo str. S5-403</name>
    <dbReference type="NCBI Taxonomy" id="913242"/>
    <lineage>
        <taxon>Bacteria</taxon>
        <taxon>Pseudomonadati</taxon>
        <taxon>Pseudomonadota</taxon>
        <taxon>Gammaproteobacteria</taxon>
        <taxon>Enterobacterales</taxon>
        <taxon>Enterobacteriaceae</taxon>
        <taxon>Salmonella</taxon>
    </lineage>
</organism>
<feature type="transmembrane region" description="Helical" evidence="1">
    <location>
        <begin position="20"/>
        <end position="37"/>
    </location>
</feature>
<evidence type="ECO:0000313" key="2">
    <source>
        <dbReference type="EMBL" id="EHC74209.1"/>
    </source>
</evidence>
<keyword evidence="1" id="KW-0812">Transmembrane</keyword>
<gene>
    <name evidence="2" type="ORF">LTSEMON_4897</name>
</gene>
<keyword evidence="1" id="KW-0472">Membrane</keyword>
<dbReference type="EMBL" id="AFCS01001104">
    <property type="protein sequence ID" value="EHC74209.1"/>
    <property type="molecule type" value="Genomic_DNA"/>
</dbReference>
<accession>G5Q909</accession>
<sequence length="38" mass="4386">MTNNVLNTVVNDFVGHRHRLFWIAGIIVLYADQLIAFN</sequence>
<proteinExistence type="predicted"/>
<dbReference type="AlphaFoldDB" id="G5Q909"/>
<comment type="caution">
    <text evidence="2">The sequence shown here is derived from an EMBL/GenBank/DDBJ whole genome shotgun (WGS) entry which is preliminary data.</text>
</comment>
<protein>
    <submittedName>
        <fullName evidence="2">Uncharacterized protein</fullName>
    </submittedName>
</protein>